<protein>
    <submittedName>
        <fullName evidence="1">Uncharacterized protein</fullName>
    </submittedName>
</protein>
<dbReference type="AlphaFoldDB" id="U4LM76"/>
<gene>
    <name evidence="1" type="ORF">PCON_08639</name>
</gene>
<reference evidence="1 2" key="1">
    <citation type="journal article" date="2013" name="PLoS Genet.">
        <title>The genome and development-dependent transcriptomes of Pyronema confluens: a window into fungal evolution.</title>
        <authorList>
            <person name="Traeger S."/>
            <person name="Altegoer F."/>
            <person name="Freitag M."/>
            <person name="Gabaldon T."/>
            <person name="Kempken F."/>
            <person name="Kumar A."/>
            <person name="Marcet-Houben M."/>
            <person name="Poggeler S."/>
            <person name="Stajich J.E."/>
            <person name="Nowrousian M."/>
        </authorList>
    </citation>
    <scope>NUCLEOTIDE SEQUENCE [LARGE SCALE GENOMIC DNA]</scope>
    <source>
        <strain evidence="2">CBS 100304</strain>
        <tissue evidence="1">Vegetative mycelium</tissue>
    </source>
</reference>
<evidence type="ECO:0000313" key="2">
    <source>
        <dbReference type="Proteomes" id="UP000018144"/>
    </source>
</evidence>
<proteinExistence type="predicted"/>
<accession>U4LM76</accession>
<dbReference type="EMBL" id="HF935441">
    <property type="protein sequence ID" value="CCX30440.1"/>
    <property type="molecule type" value="Genomic_DNA"/>
</dbReference>
<sequence length="42" mass="4956">MIKMREVPMNKKMKSRPYIIYTRSLAKSRTNNQQEGVGSLNR</sequence>
<organism evidence="1 2">
    <name type="scientific">Pyronema omphalodes (strain CBS 100304)</name>
    <name type="common">Pyronema confluens</name>
    <dbReference type="NCBI Taxonomy" id="1076935"/>
    <lineage>
        <taxon>Eukaryota</taxon>
        <taxon>Fungi</taxon>
        <taxon>Dikarya</taxon>
        <taxon>Ascomycota</taxon>
        <taxon>Pezizomycotina</taxon>
        <taxon>Pezizomycetes</taxon>
        <taxon>Pezizales</taxon>
        <taxon>Pyronemataceae</taxon>
        <taxon>Pyronema</taxon>
    </lineage>
</organism>
<dbReference type="Proteomes" id="UP000018144">
    <property type="component" value="Unassembled WGS sequence"/>
</dbReference>
<evidence type="ECO:0000313" key="1">
    <source>
        <dbReference type="EMBL" id="CCX30440.1"/>
    </source>
</evidence>
<keyword evidence="2" id="KW-1185">Reference proteome</keyword>
<name>U4LM76_PYROM</name>